<dbReference type="InterPro" id="IPR005240">
    <property type="entry name" value="DUF389"/>
</dbReference>
<evidence type="ECO:0000313" key="3">
    <source>
        <dbReference type="Proteomes" id="UP000298355"/>
    </source>
</evidence>
<dbReference type="PANTHER" id="PTHR20992">
    <property type="entry name" value="AT15442P-RELATED"/>
    <property type="match status" value="1"/>
</dbReference>
<dbReference type="Pfam" id="PF04087">
    <property type="entry name" value="DUF389"/>
    <property type="match status" value="1"/>
</dbReference>
<feature type="transmembrane region" description="Helical" evidence="1">
    <location>
        <begin position="57"/>
        <end position="79"/>
    </location>
</feature>
<comment type="caution">
    <text evidence="2">The sequence shown here is derived from an EMBL/GenBank/DDBJ whole genome shotgun (WGS) entry which is preliminary data.</text>
</comment>
<reference evidence="2 3" key="1">
    <citation type="submission" date="2019-03" db="EMBL/GenBank/DDBJ databases">
        <title>Genomics of glacier-inhabiting Cryobacterium strains.</title>
        <authorList>
            <person name="Liu Q."/>
            <person name="Xin Y.-H."/>
        </authorList>
    </citation>
    <scope>NUCLEOTIDE SEQUENCE [LARGE SCALE GENOMIC DNA]</scope>
    <source>
        <strain evidence="2 3">TMT4-23</strain>
    </source>
</reference>
<feature type="transmembrane region" description="Helical" evidence="1">
    <location>
        <begin position="155"/>
        <end position="176"/>
    </location>
</feature>
<evidence type="ECO:0000256" key="1">
    <source>
        <dbReference type="SAM" id="Phobius"/>
    </source>
</evidence>
<sequence length="331" mass="34645">MEIKLPRLAMNDVAYMRETVFYEGPRFRERVSRFWILLVLASVIAAAGVASDSTATVIGAMIIAPLMVPIQGTMLATVLGDPTNLSRSIGLMLAGAAAAVGIAVLVGLLLPVDVVAENNSQVAARVHPRLIDLLAALGTGVVGSIALVRRDISDALPGVAIAISLVPPLSVVGFTLEAGALLQSIGALLLFMTNVAAILGTGIVVMALYGVNRLGEAPATQRGRRTHRRNAILVAAAMAVIVLVPLSVSSVSVTRSSLFEASVQSVSERWATDAGWRLEHVTTAPDNTVVVSVEGPLPLPDTTLLEQALRSGGLNPRQVRVVLVPAYTVDY</sequence>
<keyword evidence="3" id="KW-1185">Reference proteome</keyword>
<accession>A0ABY2JBU1</accession>
<feature type="transmembrane region" description="Helical" evidence="1">
    <location>
        <begin position="231"/>
        <end position="248"/>
    </location>
</feature>
<gene>
    <name evidence="2" type="ORF">E3O65_02310</name>
</gene>
<evidence type="ECO:0000313" key="2">
    <source>
        <dbReference type="EMBL" id="TFD01147.1"/>
    </source>
</evidence>
<feature type="transmembrane region" description="Helical" evidence="1">
    <location>
        <begin position="130"/>
        <end position="148"/>
    </location>
</feature>
<dbReference type="Proteomes" id="UP000298355">
    <property type="component" value="Unassembled WGS sequence"/>
</dbReference>
<dbReference type="EMBL" id="SOGJ01000007">
    <property type="protein sequence ID" value="TFD01147.1"/>
    <property type="molecule type" value="Genomic_DNA"/>
</dbReference>
<dbReference type="RefSeq" id="WP_134362141.1">
    <property type="nucleotide sequence ID" value="NZ_SOGJ01000007.1"/>
</dbReference>
<keyword evidence="1" id="KW-0812">Transmembrane</keyword>
<keyword evidence="1" id="KW-0472">Membrane</keyword>
<name>A0ABY2JBU1_9MICO</name>
<protein>
    <submittedName>
        <fullName evidence="2">DUF389 domain-containing protein</fullName>
    </submittedName>
</protein>
<feature type="transmembrane region" description="Helical" evidence="1">
    <location>
        <begin position="188"/>
        <end position="211"/>
    </location>
</feature>
<keyword evidence="1" id="KW-1133">Transmembrane helix</keyword>
<feature type="transmembrane region" description="Helical" evidence="1">
    <location>
        <begin position="91"/>
        <end position="110"/>
    </location>
</feature>
<organism evidence="2 3">
    <name type="scientific">Cryobacterium breve</name>
    <dbReference type="NCBI Taxonomy" id="1259258"/>
    <lineage>
        <taxon>Bacteria</taxon>
        <taxon>Bacillati</taxon>
        <taxon>Actinomycetota</taxon>
        <taxon>Actinomycetes</taxon>
        <taxon>Micrococcales</taxon>
        <taxon>Microbacteriaceae</taxon>
        <taxon>Cryobacterium</taxon>
    </lineage>
</organism>
<dbReference type="PANTHER" id="PTHR20992:SF9">
    <property type="entry name" value="AT15442P-RELATED"/>
    <property type="match status" value="1"/>
</dbReference>
<proteinExistence type="predicted"/>
<feature type="transmembrane region" description="Helical" evidence="1">
    <location>
        <begin position="34"/>
        <end position="51"/>
    </location>
</feature>